<evidence type="ECO:0000259" key="1">
    <source>
        <dbReference type="Pfam" id="PF00651"/>
    </source>
</evidence>
<dbReference type="OrthoDB" id="2359033at2759"/>
<reference evidence="2" key="1">
    <citation type="submission" date="2021-10" db="EMBL/GenBank/DDBJ databases">
        <title>Tropical sea cucumber genome reveals ecological adaptation and Cuvierian tubules defense mechanism.</title>
        <authorList>
            <person name="Chen T."/>
        </authorList>
    </citation>
    <scope>NUCLEOTIDE SEQUENCE</scope>
    <source>
        <strain evidence="2">Nanhai2018</strain>
        <tissue evidence="2">Muscle</tissue>
    </source>
</reference>
<dbReference type="SUPFAM" id="SSF54695">
    <property type="entry name" value="POZ domain"/>
    <property type="match status" value="1"/>
</dbReference>
<sequence>MLLKEDLSLSQTDRPNCSSCIGADVFDPIHIRLVEDDECAEIFPEFIEFLYTERVKLDLKNVWPFIRLGKKYDVEDLVLTCTTFIRQRIGSMPFGIALIEIMQKAKYEKSTVGIVQCVMHRLCKELFSGPAYTTVLLRMDVGILCDVLRTNDVIVTSEYDLFTRLKPKLDALEATGEGRQVLRLLSLLRLTHMSPSQLRELNSTKYMTMIRETFPGYFERALWIKAYKADEFKEELPIKIEKRREETRDLKMRGRRIPRHARDGFDCNVQYQGYAISDGYLWDFDQVFE</sequence>
<dbReference type="EMBL" id="JAIZAY010000005">
    <property type="protein sequence ID" value="KAJ8042228.1"/>
    <property type="molecule type" value="Genomic_DNA"/>
</dbReference>
<keyword evidence="3" id="KW-1185">Reference proteome</keyword>
<dbReference type="InterPro" id="IPR000210">
    <property type="entry name" value="BTB/POZ_dom"/>
</dbReference>
<dbReference type="PANTHER" id="PTHR24410:SF23">
    <property type="entry name" value="BTB DOMAIN-CONTAINING PROTEIN-RELATED"/>
    <property type="match status" value="1"/>
</dbReference>
<accession>A0A9Q1CAN9</accession>
<protein>
    <recommendedName>
        <fullName evidence="1">BTB domain-containing protein</fullName>
    </recommendedName>
</protein>
<dbReference type="InterPro" id="IPR051481">
    <property type="entry name" value="BTB-POZ/Galectin-3-binding"/>
</dbReference>
<dbReference type="PANTHER" id="PTHR24410">
    <property type="entry name" value="HL07962P-RELATED"/>
    <property type="match status" value="1"/>
</dbReference>
<dbReference type="Proteomes" id="UP001152320">
    <property type="component" value="Chromosome 5"/>
</dbReference>
<evidence type="ECO:0000313" key="3">
    <source>
        <dbReference type="Proteomes" id="UP001152320"/>
    </source>
</evidence>
<dbReference type="Gene3D" id="3.30.710.10">
    <property type="entry name" value="Potassium Channel Kv1.1, Chain A"/>
    <property type="match status" value="1"/>
</dbReference>
<dbReference type="AlphaFoldDB" id="A0A9Q1CAN9"/>
<gene>
    <name evidence="2" type="ORF">HOLleu_13235</name>
</gene>
<dbReference type="InterPro" id="IPR011333">
    <property type="entry name" value="SKP1/BTB/POZ_sf"/>
</dbReference>
<organism evidence="2 3">
    <name type="scientific">Holothuria leucospilota</name>
    <name type="common">Black long sea cucumber</name>
    <name type="synonym">Mertensiothuria leucospilota</name>
    <dbReference type="NCBI Taxonomy" id="206669"/>
    <lineage>
        <taxon>Eukaryota</taxon>
        <taxon>Metazoa</taxon>
        <taxon>Echinodermata</taxon>
        <taxon>Eleutherozoa</taxon>
        <taxon>Echinozoa</taxon>
        <taxon>Holothuroidea</taxon>
        <taxon>Aspidochirotacea</taxon>
        <taxon>Aspidochirotida</taxon>
        <taxon>Holothuriidae</taxon>
        <taxon>Holothuria</taxon>
    </lineage>
</organism>
<comment type="caution">
    <text evidence="2">The sequence shown here is derived from an EMBL/GenBank/DDBJ whole genome shotgun (WGS) entry which is preliminary data.</text>
</comment>
<name>A0A9Q1CAN9_HOLLE</name>
<dbReference type="Pfam" id="PF00651">
    <property type="entry name" value="BTB"/>
    <property type="match status" value="1"/>
</dbReference>
<feature type="domain" description="BTB" evidence="1">
    <location>
        <begin position="36"/>
        <end position="87"/>
    </location>
</feature>
<evidence type="ECO:0000313" key="2">
    <source>
        <dbReference type="EMBL" id="KAJ8042228.1"/>
    </source>
</evidence>
<proteinExistence type="predicted"/>